<keyword evidence="15" id="KW-0961">Cell wall biogenesis/degradation</keyword>
<dbReference type="Gene3D" id="3.30.470.20">
    <property type="entry name" value="ATP-grasp fold, B domain"/>
    <property type="match status" value="1"/>
</dbReference>
<comment type="pathway">
    <text evidence="4">Cell wall biogenesis; peptidoglycan biosynthesis.</text>
</comment>
<dbReference type="GO" id="GO:0008716">
    <property type="term" value="F:D-alanine-D-alanine ligase activity"/>
    <property type="evidence" value="ECO:0007669"/>
    <property type="project" value="UniProtKB-EC"/>
</dbReference>
<dbReference type="Gene3D" id="3.30.1490.20">
    <property type="entry name" value="ATP-grasp fold, A domain"/>
    <property type="match status" value="1"/>
</dbReference>
<comment type="similarity">
    <text evidence="5">Belongs to the D-alanine--D-alanine ligase family.</text>
</comment>
<proteinExistence type="inferred from homology"/>
<evidence type="ECO:0000256" key="9">
    <source>
        <dbReference type="ARBA" id="ARBA00022741"/>
    </source>
</evidence>
<keyword evidence="11" id="KW-0460">Magnesium</keyword>
<evidence type="ECO:0000313" key="18">
    <source>
        <dbReference type="EMBL" id="MPM97853.1"/>
    </source>
</evidence>
<sequence length="282" mass="31056">MHGMHGEDGTVQGLCELADIPYSSCGLVGSAVGMDKIVMKAVFQSMGLPVLPSIYCYRAQWQQDPDTVIARAEETIGYPMFVKPANLGSSIGIGKATDRERFRHAMEVAASFDRRILIERAVEKPVEINCACMGFEGEVLPSLCEQPAGWDEFLSFEDKYTRGGGGKGMKSLARQVPAPISAEMTARIQNYTADIFRMLECKGVVRVDYILEADTVYVNEINTIPGSFAFYLYEPMGVPFSALVDKLVLYAQRALAQKRESSYAFSSDILNKAISGTKIIKK</sequence>
<evidence type="ECO:0000256" key="12">
    <source>
        <dbReference type="ARBA" id="ARBA00022960"/>
    </source>
</evidence>
<dbReference type="GO" id="GO:0071555">
    <property type="term" value="P:cell wall organization"/>
    <property type="evidence" value="ECO:0007669"/>
    <property type="project" value="UniProtKB-KW"/>
</dbReference>
<dbReference type="GO" id="GO:0009252">
    <property type="term" value="P:peptidoglycan biosynthetic process"/>
    <property type="evidence" value="ECO:0007669"/>
    <property type="project" value="UniProtKB-KW"/>
</dbReference>
<dbReference type="InterPro" id="IPR000291">
    <property type="entry name" value="D-Ala_lig_Van_CS"/>
</dbReference>
<comment type="cofactor">
    <cofactor evidence="1">
        <name>Mn(2+)</name>
        <dbReference type="ChEBI" id="CHEBI:29035"/>
    </cofactor>
</comment>
<comment type="caution">
    <text evidence="18">The sequence shown here is derived from an EMBL/GenBank/DDBJ whole genome shotgun (WGS) entry which is preliminary data.</text>
</comment>
<comment type="pathway">
    <text evidence="16">Glycan biosynthesis.</text>
</comment>
<dbReference type="GO" id="GO:0008360">
    <property type="term" value="P:regulation of cell shape"/>
    <property type="evidence" value="ECO:0007669"/>
    <property type="project" value="UniProtKB-KW"/>
</dbReference>
<evidence type="ECO:0000256" key="16">
    <source>
        <dbReference type="ARBA" id="ARBA00060592"/>
    </source>
</evidence>
<evidence type="ECO:0000256" key="4">
    <source>
        <dbReference type="ARBA" id="ARBA00004752"/>
    </source>
</evidence>
<dbReference type="SUPFAM" id="SSF52440">
    <property type="entry name" value="PreATP-grasp domain"/>
    <property type="match status" value="1"/>
</dbReference>
<keyword evidence="9" id="KW-0547">Nucleotide-binding</keyword>
<dbReference type="GO" id="GO:0046872">
    <property type="term" value="F:metal ion binding"/>
    <property type="evidence" value="ECO:0007669"/>
    <property type="project" value="UniProtKB-KW"/>
</dbReference>
<dbReference type="GO" id="GO:0005829">
    <property type="term" value="C:cytosol"/>
    <property type="evidence" value="ECO:0007669"/>
    <property type="project" value="TreeGrafter"/>
</dbReference>
<dbReference type="InterPro" id="IPR011761">
    <property type="entry name" value="ATP-grasp"/>
</dbReference>
<evidence type="ECO:0000256" key="5">
    <source>
        <dbReference type="ARBA" id="ARBA00010871"/>
    </source>
</evidence>
<evidence type="ECO:0000256" key="14">
    <source>
        <dbReference type="ARBA" id="ARBA00023211"/>
    </source>
</evidence>
<dbReference type="FunFam" id="3.30.1490.20:FF:000007">
    <property type="entry name" value="D-alanine--D-alanine ligase"/>
    <property type="match status" value="1"/>
</dbReference>
<dbReference type="PROSITE" id="PS50975">
    <property type="entry name" value="ATP_GRASP"/>
    <property type="match status" value="1"/>
</dbReference>
<evidence type="ECO:0000256" key="11">
    <source>
        <dbReference type="ARBA" id="ARBA00022842"/>
    </source>
</evidence>
<evidence type="ECO:0000256" key="2">
    <source>
        <dbReference type="ARBA" id="ARBA00001946"/>
    </source>
</evidence>
<evidence type="ECO:0000256" key="8">
    <source>
        <dbReference type="ARBA" id="ARBA00022723"/>
    </source>
</evidence>
<dbReference type="PANTHER" id="PTHR23132">
    <property type="entry name" value="D-ALANINE--D-ALANINE LIGASE"/>
    <property type="match status" value="1"/>
</dbReference>
<reference evidence="18" key="1">
    <citation type="submission" date="2019-08" db="EMBL/GenBank/DDBJ databases">
        <authorList>
            <person name="Kucharzyk K."/>
            <person name="Murdoch R.W."/>
            <person name="Higgins S."/>
            <person name="Loffler F."/>
        </authorList>
    </citation>
    <scope>NUCLEOTIDE SEQUENCE</scope>
</reference>
<evidence type="ECO:0000256" key="7">
    <source>
        <dbReference type="ARBA" id="ARBA00022598"/>
    </source>
</evidence>
<evidence type="ECO:0000256" key="3">
    <source>
        <dbReference type="ARBA" id="ARBA00004496"/>
    </source>
</evidence>
<evidence type="ECO:0000256" key="6">
    <source>
        <dbReference type="ARBA" id="ARBA00022490"/>
    </source>
</evidence>
<dbReference type="SUPFAM" id="SSF56059">
    <property type="entry name" value="Glutathione synthetase ATP-binding domain-like"/>
    <property type="match status" value="1"/>
</dbReference>
<dbReference type="PROSITE" id="PS00843">
    <property type="entry name" value="DALA_DALA_LIGASE_1"/>
    <property type="match status" value="1"/>
</dbReference>
<comment type="cofactor">
    <cofactor evidence="2">
        <name>Mg(2+)</name>
        <dbReference type="ChEBI" id="CHEBI:18420"/>
    </cofactor>
</comment>
<dbReference type="InterPro" id="IPR011095">
    <property type="entry name" value="Dala_Dala_lig_C"/>
</dbReference>
<dbReference type="InterPro" id="IPR013815">
    <property type="entry name" value="ATP_grasp_subdomain_1"/>
</dbReference>
<name>A0A645EAK8_9ZZZZ</name>
<accession>A0A645EAK8</accession>
<evidence type="ECO:0000256" key="13">
    <source>
        <dbReference type="ARBA" id="ARBA00022984"/>
    </source>
</evidence>
<dbReference type="PROSITE" id="PS00844">
    <property type="entry name" value="DALA_DALA_LIGASE_2"/>
    <property type="match status" value="1"/>
</dbReference>
<keyword evidence="13" id="KW-0573">Peptidoglycan synthesis</keyword>
<keyword evidence="7 18" id="KW-0436">Ligase</keyword>
<keyword evidence="12" id="KW-0133">Cell shape</keyword>
<dbReference type="AlphaFoldDB" id="A0A645EAK8"/>
<evidence type="ECO:0000259" key="17">
    <source>
        <dbReference type="PROSITE" id="PS50975"/>
    </source>
</evidence>
<evidence type="ECO:0000256" key="10">
    <source>
        <dbReference type="ARBA" id="ARBA00022840"/>
    </source>
</evidence>
<keyword evidence="6" id="KW-0963">Cytoplasm</keyword>
<keyword evidence="14" id="KW-0464">Manganese</keyword>
<dbReference type="PANTHER" id="PTHR23132:SF25">
    <property type="entry name" value="D-ALANINE--D-ALANINE LIGASE A"/>
    <property type="match status" value="1"/>
</dbReference>
<comment type="subcellular location">
    <subcellularLocation>
        <location evidence="3">Cytoplasm</location>
    </subcellularLocation>
</comment>
<organism evidence="18">
    <name type="scientific">bioreactor metagenome</name>
    <dbReference type="NCBI Taxonomy" id="1076179"/>
    <lineage>
        <taxon>unclassified sequences</taxon>
        <taxon>metagenomes</taxon>
        <taxon>ecological metagenomes</taxon>
    </lineage>
</organism>
<keyword evidence="10" id="KW-0067">ATP-binding</keyword>
<dbReference type="Gene3D" id="3.40.50.20">
    <property type="match status" value="1"/>
</dbReference>
<evidence type="ECO:0000256" key="15">
    <source>
        <dbReference type="ARBA" id="ARBA00023316"/>
    </source>
</evidence>
<dbReference type="EC" id="6.3.2.4" evidence="18"/>
<dbReference type="InterPro" id="IPR016185">
    <property type="entry name" value="PreATP-grasp_dom_sf"/>
</dbReference>
<dbReference type="Pfam" id="PF07478">
    <property type="entry name" value="Dala_Dala_lig_C"/>
    <property type="match status" value="1"/>
</dbReference>
<keyword evidence="8" id="KW-0479">Metal-binding</keyword>
<dbReference type="EMBL" id="VSSQ01044067">
    <property type="protein sequence ID" value="MPM97853.1"/>
    <property type="molecule type" value="Genomic_DNA"/>
</dbReference>
<dbReference type="GO" id="GO:0005524">
    <property type="term" value="F:ATP binding"/>
    <property type="evidence" value="ECO:0007669"/>
    <property type="project" value="UniProtKB-KW"/>
</dbReference>
<feature type="domain" description="ATP-grasp" evidence="17">
    <location>
        <begin position="40"/>
        <end position="249"/>
    </location>
</feature>
<gene>
    <name evidence="18" type="primary">ddl_48</name>
    <name evidence="18" type="ORF">SDC9_145033</name>
</gene>
<evidence type="ECO:0000256" key="1">
    <source>
        <dbReference type="ARBA" id="ARBA00001936"/>
    </source>
</evidence>
<protein>
    <submittedName>
        <fullName evidence="18">D-alanine--D-alanine ligase</fullName>
        <ecNumber evidence="18">6.3.2.4</ecNumber>
    </submittedName>
</protein>